<proteinExistence type="predicted"/>
<reference evidence="1" key="1">
    <citation type="journal article" date="2020" name="Stud. Mycol.">
        <title>101 Dothideomycetes genomes: a test case for predicting lifestyles and emergence of pathogens.</title>
        <authorList>
            <person name="Haridas S."/>
            <person name="Albert R."/>
            <person name="Binder M."/>
            <person name="Bloem J."/>
            <person name="Labutti K."/>
            <person name="Salamov A."/>
            <person name="Andreopoulos B."/>
            <person name="Baker S."/>
            <person name="Barry K."/>
            <person name="Bills G."/>
            <person name="Bluhm B."/>
            <person name="Cannon C."/>
            <person name="Castanera R."/>
            <person name="Culley D."/>
            <person name="Daum C."/>
            <person name="Ezra D."/>
            <person name="Gonzalez J."/>
            <person name="Henrissat B."/>
            <person name="Kuo A."/>
            <person name="Liang C."/>
            <person name="Lipzen A."/>
            <person name="Lutzoni F."/>
            <person name="Magnuson J."/>
            <person name="Mondo S."/>
            <person name="Nolan M."/>
            <person name="Ohm R."/>
            <person name="Pangilinan J."/>
            <person name="Park H.-J."/>
            <person name="Ramirez L."/>
            <person name="Alfaro M."/>
            <person name="Sun H."/>
            <person name="Tritt A."/>
            <person name="Yoshinaga Y."/>
            <person name="Zwiers L.-H."/>
            <person name="Turgeon B."/>
            <person name="Goodwin S."/>
            <person name="Spatafora J."/>
            <person name="Crous P."/>
            <person name="Grigoriev I."/>
        </authorList>
    </citation>
    <scope>NUCLEOTIDE SEQUENCE</scope>
    <source>
        <strain evidence="1">CBS 675.92</strain>
    </source>
</reference>
<name>A0A6A5TJR6_9PLEO</name>
<organism evidence="1 2">
    <name type="scientific">Byssothecium circinans</name>
    <dbReference type="NCBI Taxonomy" id="147558"/>
    <lineage>
        <taxon>Eukaryota</taxon>
        <taxon>Fungi</taxon>
        <taxon>Dikarya</taxon>
        <taxon>Ascomycota</taxon>
        <taxon>Pezizomycotina</taxon>
        <taxon>Dothideomycetes</taxon>
        <taxon>Pleosporomycetidae</taxon>
        <taxon>Pleosporales</taxon>
        <taxon>Massarineae</taxon>
        <taxon>Massarinaceae</taxon>
        <taxon>Byssothecium</taxon>
    </lineage>
</organism>
<dbReference type="EMBL" id="ML977014">
    <property type="protein sequence ID" value="KAF1951949.1"/>
    <property type="molecule type" value="Genomic_DNA"/>
</dbReference>
<dbReference type="AlphaFoldDB" id="A0A6A5TJR6"/>
<protein>
    <recommendedName>
        <fullName evidence="3">F-box domain-containing protein</fullName>
    </recommendedName>
</protein>
<keyword evidence="2" id="KW-1185">Reference proteome</keyword>
<evidence type="ECO:0000313" key="2">
    <source>
        <dbReference type="Proteomes" id="UP000800035"/>
    </source>
</evidence>
<evidence type="ECO:0008006" key="3">
    <source>
        <dbReference type="Google" id="ProtNLM"/>
    </source>
</evidence>
<evidence type="ECO:0000313" key="1">
    <source>
        <dbReference type="EMBL" id="KAF1951949.1"/>
    </source>
</evidence>
<dbReference type="OrthoDB" id="3719074at2759"/>
<dbReference type="Proteomes" id="UP000800035">
    <property type="component" value="Unassembled WGS sequence"/>
</dbReference>
<gene>
    <name evidence="1" type="ORF">CC80DRAFT_508571</name>
</gene>
<accession>A0A6A5TJR6</accession>
<sequence>MASLHDLSVDLLYVIFSHIQSDKRLLHDAALSCRLFRDVAQRFFVRDVTISHSATCSRTKLFLRTMEERPDLVAHVHRLELDLLREEIHWPEEQHNIKRITDLLTNLREFRYSSRDYKIWHYEAPFPLKPIPGRTVRKVEWHHNMTIRSLCDCLRLPRIESVYCRELHGSPNDIHKHTQTLVRSSSLKHLHIGSSMKLPAGSFQHVLKMPLLLQSLRIDFYNAYLEGVEEDQITEFLEPVKQTLEELMITKPKGTLVAAGGTVNLSEFASLKKLALPFKFLFPRDAQPPFEAETLLPPGLIELKLFFIAFAQEMDFTAANNNYANLITWLSHMHVDGSDNNHYLRMPMLQIVVLEKAKYSGHPGDLHEDSVEDIVKSLKSFEDDGSGRLRVRYRSGQMSWP</sequence>